<evidence type="ECO:0000256" key="6">
    <source>
        <dbReference type="ARBA" id="ARBA00022553"/>
    </source>
</evidence>
<comment type="similarity">
    <text evidence="3">Belongs to the protein-tyrosine phosphatase family. Non-receptor class CDC14 subfamily.</text>
</comment>
<dbReference type="GeneID" id="20081570"/>
<dbReference type="EMBL" id="KI913958">
    <property type="protein sequence ID" value="ETW04168.1"/>
    <property type="molecule type" value="Genomic_DNA"/>
</dbReference>
<keyword evidence="5" id="KW-0963">Cytoplasm</keyword>
<dbReference type="GO" id="GO:0032954">
    <property type="term" value="P:regulation of cytokinetic process"/>
    <property type="evidence" value="ECO:0007669"/>
    <property type="project" value="UniProtKB-ARBA"/>
</dbReference>
<dbReference type="InterPro" id="IPR016130">
    <property type="entry name" value="Tyr_Pase_AS"/>
</dbReference>
<dbReference type="Pfam" id="PF14671">
    <property type="entry name" value="DSPn"/>
    <property type="match status" value="1"/>
</dbReference>
<feature type="domain" description="Tyrosine specific protein phosphatases" evidence="17">
    <location>
        <begin position="270"/>
        <end position="332"/>
    </location>
</feature>
<gene>
    <name evidence="18" type="ORF">H310_04520</name>
</gene>
<evidence type="ECO:0000313" key="18">
    <source>
        <dbReference type="EMBL" id="ETW04168.1"/>
    </source>
</evidence>
<evidence type="ECO:0000256" key="2">
    <source>
        <dbReference type="ARBA" id="ARBA00004496"/>
    </source>
</evidence>
<dbReference type="CDD" id="cd17657">
    <property type="entry name" value="CDC14_N"/>
    <property type="match status" value="1"/>
</dbReference>
<feature type="compositionally biased region" description="Pro residues" evidence="14">
    <location>
        <begin position="419"/>
        <end position="434"/>
    </location>
</feature>
<keyword evidence="15" id="KW-1133">Transmembrane helix</keyword>
<dbReference type="EC" id="3.1.3.48" evidence="4"/>
<dbReference type="VEuPathDB" id="FungiDB:H310_04520"/>
<keyword evidence="6" id="KW-0597">Phosphoprotein</keyword>
<dbReference type="GO" id="GO:0007096">
    <property type="term" value="P:regulation of exit from mitosis"/>
    <property type="evidence" value="ECO:0007669"/>
    <property type="project" value="UniProtKB-ARBA"/>
</dbReference>
<evidence type="ECO:0000256" key="8">
    <source>
        <dbReference type="ARBA" id="ARBA00022776"/>
    </source>
</evidence>
<dbReference type="InterPro" id="IPR029021">
    <property type="entry name" value="Prot-tyrosine_phosphatase-like"/>
</dbReference>
<keyword evidence="15" id="KW-0472">Membrane</keyword>
<dbReference type="SMART" id="SM00195">
    <property type="entry name" value="DSPc"/>
    <property type="match status" value="1"/>
</dbReference>
<evidence type="ECO:0000256" key="12">
    <source>
        <dbReference type="ARBA" id="ARBA00023254"/>
    </source>
</evidence>
<keyword evidence="10" id="KW-0904">Protein phosphatase</keyword>
<evidence type="ECO:0000259" key="17">
    <source>
        <dbReference type="PROSITE" id="PS50056"/>
    </source>
</evidence>
<feature type="transmembrane region" description="Helical" evidence="15">
    <location>
        <begin position="108"/>
        <end position="131"/>
    </location>
</feature>
<feature type="domain" description="Tyrosine-protein phosphatase" evidence="16">
    <location>
        <begin position="189"/>
        <end position="345"/>
    </location>
</feature>
<evidence type="ECO:0000256" key="10">
    <source>
        <dbReference type="ARBA" id="ARBA00022912"/>
    </source>
</evidence>
<proteinExistence type="inferred from homology"/>
<comment type="subcellular location">
    <subcellularLocation>
        <location evidence="2">Cytoplasm</location>
    </subcellularLocation>
    <subcellularLocation>
        <location evidence="1">Nucleus</location>
    </subcellularLocation>
</comment>
<dbReference type="GO" id="GO:0004725">
    <property type="term" value="F:protein tyrosine phosphatase activity"/>
    <property type="evidence" value="ECO:0007669"/>
    <property type="project" value="UniProtKB-EC"/>
</dbReference>
<feature type="region of interest" description="Disordered" evidence="14">
    <location>
        <begin position="387"/>
        <end position="434"/>
    </location>
</feature>
<dbReference type="PROSITE" id="PS50054">
    <property type="entry name" value="TYR_PHOSPHATASE_DUAL"/>
    <property type="match status" value="1"/>
</dbReference>
<keyword evidence="8" id="KW-0498">Mitosis</keyword>
<dbReference type="InterPro" id="IPR044506">
    <property type="entry name" value="CDC14_C"/>
</dbReference>
<evidence type="ECO:0000256" key="9">
    <source>
        <dbReference type="ARBA" id="ARBA00022801"/>
    </source>
</evidence>
<dbReference type="InterPro" id="IPR000340">
    <property type="entry name" value="Dual-sp_phosphatase_cat-dom"/>
</dbReference>
<keyword evidence="9" id="KW-0378">Hydrolase</keyword>
<dbReference type="PROSITE" id="PS50056">
    <property type="entry name" value="TYR_PHOSPHATASE_2"/>
    <property type="match status" value="1"/>
</dbReference>
<dbReference type="GO" id="GO:0031981">
    <property type="term" value="C:nuclear lumen"/>
    <property type="evidence" value="ECO:0007669"/>
    <property type="project" value="UniProtKB-ARBA"/>
</dbReference>
<evidence type="ECO:0000256" key="14">
    <source>
        <dbReference type="SAM" id="MobiDB-lite"/>
    </source>
</evidence>
<dbReference type="GO" id="GO:0051321">
    <property type="term" value="P:meiotic cell cycle"/>
    <property type="evidence" value="ECO:0007669"/>
    <property type="project" value="UniProtKB-KW"/>
</dbReference>
<evidence type="ECO:0000256" key="5">
    <source>
        <dbReference type="ARBA" id="ARBA00022490"/>
    </source>
</evidence>
<dbReference type="InterPro" id="IPR020422">
    <property type="entry name" value="TYR_PHOSPHATASE_DUAL_dom"/>
</dbReference>
<dbReference type="PANTHER" id="PTHR23339">
    <property type="entry name" value="TYROSINE SPECIFIC PROTEIN PHOSPHATASE AND DUAL SPECIFICITY PROTEIN PHOSPHATASE"/>
    <property type="match status" value="1"/>
</dbReference>
<dbReference type="InterPro" id="IPR050561">
    <property type="entry name" value="PTP"/>
</dbReference>
<reference evidence="18" key="1">
    <citation type="submission" date="2013-12" db="EMBL/GenBank/DDBJ databases">
        <title>The Genome Sequence of Aphanomyces invadans NJM9701.</title>
        <authorList>
            <consortium name="The Broad Institute Genomics Platform"/>
            <person name="Russ C."/>
            <person name="Tyler B."/>
            <person name="van West P."/>
            <person name="Dieguez-Uribeondo J."/>
            <person name="Young S.K."/>
            <person name="Zeng Q."/>
            <person name="Gargeya S."/>
            <person name="Fitzgerald M."/>
            <person name="Abouelleil A."/>
            <person name="Alvarado L."/>
            <person name="Chapman S.B."/>
            <person name="Gainer-Dewar J."/>
            <person name="Goldberg J."/>
            <person name="Griggs A."/>
            <person name="Gujja S."/>
            <person name="Hansen M."/>
            <person name="Howarth C."/>
            <person name="Imamovic A."/>
            <person name="Ireland A."/>
            <person name="Larimer J."/>
            <person name="McCowan C."/>
            <person name="Murphy C."/>
            <person name="Pearson M."/>
            <person name="Poon T.W."/>
            <person name="Priest M."/>
            <person name="Roberts A."/>
            <person name="Saif S."/>
            <person name="Shea T."/>
            <person name="Sykes S."/>
            <person name="Wortman J."/>
            <person name="Nusbaum C."/>
            <person name="Birren B."/>
        </authorList>
    </citation>
    <scope>NUCLEOTIDE SEQUENCE [LARGE SCALE GENOMIC DNA]</scope>
    <source>
        <strain evidence="18">NJM9701</strain>
    </source>
</reference>
<dbReference type="SUPFAM" id="SSF52799">
    <property type="entry name" value="(Phosphotyrosine protein) phosphatases II"/>
    <property type="match status" value="2"/>
</dbReference>
<dbReference type="CDD" id="cd14499">
    <property type="entry name" value="CDC14_C"/>
    <property type="match status" value="1"/>
</dbReference>
<organism evidence="18">
    <name type="scientific">Aphanomyces invadans</name>
    <dbReference type="NCBI Taxonomy" id="157072"/>
    <lineage>
        <taxon>Eukaryota</taxon>
        <taxon>Sar</taxon>
        <taxon>Stramenopiles</taxon>
        <taxon>Oomycota</taxon>
        <taxon>Saprolegniomycetes</taxon>
        <taxon>Saprolegniales</taxon>
        <taxon>Verrucalvaceae</taxon>
        <taxon>Aphanomyces</taxon>
    </lineage>
</organism>
<dbReference type="GO" id="GO:0051301">
    <property type="term" value="P:cell division"/>
    <property type="evidence" value="ECO:0007669"/>
    <property type="project" value="UniProtKB-KW"/>
</dbReference>
<keyword evidence="12" id="KW-0469">Meiosis</keyword>
<dbReference type="FunFam" id="3.90.190.10:FF:000038">
    <property type="entry name" value="Tyrosine-protein phosphatase CDC14"/>
    <property type="match status" value="1"/>
</dbReference>
<accession>A0A024UEU6</accession>
<dbReference type="STRING" id="157072.A0A024UEU6"/>
<evidence type="ECO:0000256" key="1">
    <source>
        <dbReference type="ARBA" id="ARBA00004123"/>
    </source>
</evidence>
<dbReference type="eggNOG" id="KOG1720">
    <property type="taxonomic scope" value="Eukaryota"/>
</dbReference>
<dbReference type="Gene3D" id="3.90.190.10">
    <property type="entry name" value="Protein tyrosine phosphatase superfamily"/>
    <property type="match status" value="2"/>
</dbReference>
<sequence>MSAHFRASPDSSPARGGAAPVLIEFVPNKLYYTSVSALPKSTEDMLYFSIDNQLIYWNYCLDFGPLNIGHVFRFHDIVQDAFAQAARVSATTKVCLFSSTNGQRRANAVCLLGCWGILFHGMTAAAAWAPFSDLRFPPFHDATDFECTYDLSIKNCLDGLEKAKANQYINTATFNVDEYQFYEKVENGDLSWVSPKFIAFAGPHNKFSNKNGQITLTPEHYVPYFKKMNVTLVVRLNDKCYDRNRFVSAGIDHLDLYYPDGTNAPMHILKQFIEASERTPGAVAVHCKAGLGRTGTCIGCYMMKHEQFTAREVIGWLRLCRPGSVIGPQQDFMEEVQDFMRSAVDLPTEEMDDKADVAAAHNSPLKHKSEGSIMTSMKKGALTLLMPGKTVGRPAPNKKMTINPQGDYLVAQKQSNSPPQSPVRSPPKSPLRIR</sequence>
<dbReference type="GO" id="GO:0005856">
    <property type="term" value="C:cytoskeleton"/>
    <property type="evidence" value="ECO:0007669"/>
    <property type="project" value="UniProtKB-ARBA"/>
</dbReference>
<dbReference type="GO" id="GO:0005737">
    <property type="term" value="C:cytoplasm"/>
    <property type="evidence" value="ECO:0007669"/>
    <property type="project" value="UniProtKB-SubCell"/>
</dbReference>
<dbReference type="InterPro" id="IPR000387">
    <property type="entry name" value="Tyr_Pase_dom"/>
</dbReference>
<keyword evidence="15" id="KW-0812">Transmembrane</keyword>
<keyword evidence="13" id="KW-0131">Cell cycle</keyword>
<dbReference type="Pfam" id="PF00782">
    <property type="entry name" value="DSPc"/>
    <property type="match status" value="1"/>
</dbReference>
<evidence type="ECO:0000256" key="4">
    <source>
        <dbReference type="ARBA" id="ARBA00013064"/>
    </source>
</evidence>
<protein>
    <recommendedName>
        <fullName evidence="4">protein-tyrosine-phosphatase</fullName>
        <ecNumber evidence="4">3.1.3.48</ecNumber>
    </recommendedName>
</protein>
<evidence type="ECO:0000259" key="16">
    <source>
        <dbReference type="PROSITE" id="PS50054"/>
    </source>
</evidence>
<dbReference type="InterPro" id="IPR029260">
    <property type="entry name" value="DSPn"/>
</dbReference>
<dbReference type="AlphaFoldDB" id="A0A024UEU6"/>
<dbReference type="RefSeq" id="XP_008867124.1">
    <property type="nucleotide sequence ID" value="XM_008868902.1"/>
</dbReference>
<evidence type="ECO:0000256" key="7">
    <source>
        <dbReference type="ARBA" id="ARBA00022618"/>
    </source>
</evidence>
<evidence type="ECO:0000256" key="3">
    <source>
        <dbReference type="ARBA" id="ARBA00007315"/>
    </source>
</evidence>
<dbReference type="GO" id="GO:0000278">
    <property type="term" value="P:mitotic cell cycle"/>
    <property type="evidence" value="ECO:0007669"/>
    <property type="project" value="UniProtKB-ARBA"/>
</dbReference>
<evidence type="ECO:0000256" key="15">
    <source>
        <dbReference type="SAM" id="Phobius"/>
    </source>
</evidence>
<evidence type="ECO:0000256" key="11">
    <source>
        <dbReference type="ARBA" id="ARBA00023242"/>
    </source>
</evidence>
<keyword evidence="11" id="KW-0539">Nucleus</keyword>
<dbReference type="GO" id="GO:0033554">
    <property type="term" value="P:cellular response to stress"/>
    <property type="evidence" value="ECO:0007669"/>
    <property type="project" value="UniProtKB-ARBA"/>
</dbReference>
<evidence type="ECO:0000256" key="13">
    <source>
        <dbReference type="ARBA" id="ARBA00023306"/>
    </source>
</evidence>
<keyword evidence="7" id="KW-0132">Cell division</keyword>
<dbReference type="OrthoDB" id="266663at2759"/>
<name>A0A024UEU6_9STRA</name>
<dbReference type="PROSITE" id="PS00383">
    <property type="entry name" value="TYR_PHOSPHATASE_1"/>
    <property type="match status" value="1"/>
</dbReference>